<sequence>MPRHRSGMVIGPGSCRGSGLPRGRAPGTTGGMDAQHDAPSHGDKPGLLIPRPAAQANAFAARVAAALPGRWRCVVAPLIEIRFRKVEADADDADTLVFTSANGVAAWIAAGGRRDRPAICVGAATARAARAAGLAAEVAGPDAPGLIATLTARRPGAGRYLHLRGAHAAADVAGALRAAGHPAREVVIYDQTAVPLPGAVADGLTGGGFGGVTLFSPRSARLLEEALNRRPMDTAVRRFCLSPEVARAARPLGGGEIAVAAAPTAEAMLRLLAETAAR</sequence>
<dbReference type="AlphaFoldDB" id="A0A6L5Z4D2"/>
<dbReference type="GO" id="GO:0004852">
    <property type="term" value="F:uroporphyrinogen-III synthase activity"/>
    <property type="evidence" value="ECO:0007669"/>
    <property type="project" value="InterPro"/>
</dbReference>
<dbReference type="SUPFAM" id="SSF69618">
    <property type="entry name" value="HemD-like"/>
    <property type="match status" value="1"/>
</dbReference>
<gene>
    <name evidence="3" type="ORF">GE300_16515</name>
</gene>
<reference evidence="3 4" key="1">
    <citation type="submission" date="2019-10" db="EMBL/GenBank/DDBJ databases">
        <title>Cognatihalovulum marinum gen. nov. sp. nov., a new member of the family Rhodobacteraceae isolated from deep seawater of the Northwest Indian Ocean.</title>
        <authorList>
            <person name="Ruan C."/>
            <person name="Wang J."/>
            <person name="Zheng X."/>
            <person name="Song L."/>
            <person name="Zhu Y."/>
            <person name="Huang Y."/>
            <person name="Lu Z."/>
            <person name="Du W."/>
            <person name="Huang L."/>
            <person name="Dai X."/>
        </authorList>
    </citation>
    <scope>NUCLEOTIDE SEQUENCE [LARGE SCALE GENOMIC DNA]</scope>
    <source>
        <strain evidence="3 4">2CG4</strain>
    </source>
</reference>
<comment type="caution">
    <text evidence="3">The sequence shown here is derived from an EMBL/GenBank/DDBJ whole genome shotgun (WGS) entry which is preliminary data.</text>
</comment>
<keyword evidence="4" id="KW-1185">Reference proteome</keyword>
<feature type="domain" description="Tetrapyrrole biosynthesis uroporphyrinogen III synthase" evidence="2">
    <location>
        <begin position="72"/>
        <end position="269"/>
    </location>
</feature>
<dbReference type="Gene3D" id="3.40.50.10090">
    <property type="match status" value="2"/>
</dbReference>
<accession>A0A6L5Z4D2</accession>
<dbReference type="GO" id="GO:0033014">
    <property type="term" value="P:tetrapyrrole biosynthetic process"/>
    <property type="evidence" value="ECO:0007669"/>
    <property type="project" value="InterPro"/>
</dbReference>
<evidence type="ECO:0000259" key="2">
    <source>
        <dbReference type="Pfam" id="PF02602"/>
    </source>
</evidence>
<organism evidence="3 4">
    <name type="scientific">Halovulum marinum</name>
    <dbReference type="NCBI Taxonomy" id="2662447"/>
    <lineage>
        <taxon>Bacteria</taxon>
        <taxon>Pseudomonadati</taxon>
        <taxon>Pseudomonadota</taxon>
        <taxon>Alphaproteobacteria</taxon>
        <taxon>Rhodobacterales</taxon>
        <taxon>Paracoccaceae</taxon>
        <taxon>Halovulum</taxon>
    </lineage>
</organism>
<dbReference type="Pfam" id="PF02602">
    <property type="entry name" value="HEM4"/>
    <property type="match status" value="1"/>
</dbReference>
<evidence type="ECO:0000256" key="1">
    <source>
        <dbReference type="SAM" id="MobiDB-lite"/>
    </source>
</evidence>
<feature type="region of interest" description="Disordered" evidence="1">
    <location>
        <begin position="1"/>
        <end position="44"/>
    </location>
</feature>
<feature type="compositionally biased region" description="Basic and acidic residues" evidence="1">
    <location>
        <begin position="34"/>
        <end position="44"/>
    </location>
</feature>
<dbReference type="Proteomes" id="UP000474957">
    <property type="component" value="Unassembled WGS sequence"/>
</dbReference>
<evidence type="ECO:0000313" key="4">
    <source>
        <dbReference type="Proteomes" id="UP000474957"/>
    </source>
</evidence>
<dbReference type="EMBL" id="WIND01000016">
    <property type="protein sequence ID" value="MSU91189.1"/>
    <property type="molecule type" value="Genomic_DNA"/>
</dbReference>
<name>A0A6L5Z4D2_9RHOB</name>
<evidence type="ECO:0000313" key="3">
    <source>
        <dbReference type="EMBL" id="MSU91189.1"/>
    </source>
</evidence>
<dbReference type="InterPro" id="IPR036108">
    <property type="entry name" value="4pyrrol_syn_uPrphyn_synt_sf"/>
</dbReference>
<protein>
    <submittedName>
        <fullName evidence="3">Uroporphyrinogen-III synthase</fullName>
    </submittedName>
</protein>
<dbReference type="InterPro" id="IPR003754">
    <property type="entry name" value="4pyrrol_synth_uPrphyn_synth"/>
</dbReference>
<proteinExistence type="predicted"/>